<feature type="transmembrane region" description="Helical" evidence="7">
    <location>
        <begin position="77"/>
        <end position="98"/>
    </location>
</feature>
<comment type="similarity">
    <text evidence="2">Belongs to the major facilitator superfamily. Proton-dependent oligopeptide transporter (POT/PTR) (TC 2.A.17) family.</text>
</comment>
<accession>A0A1X7TD01</accession>
<comment type="subcellular location">
    <subcellularLocation>
        <location evidence="1">Membrane</location>
        <topology evidence="1">Multi-pass membrane protein</topology>
    </subcellularLocation>
</comment>
<feature type="transmembrane region" description="Helical" evidence="7">
    <location>
        <begin position="309"/>
        <end position="329"/>
    </location>
</feature>
<evidence type="ECO:0000256" key="2">
    <source>
        <dbReference type="ARBA" id="ARBA00005982"/>
    </source>
</evidence>
<evidence type="ECO:0000313" key="8">
    <source>
        <dbReference type="EnsemblMetazoa" id="Aqu2.1.12468_001"/>
    </source>
</evidence>
<dbReference type="SUPFAM" id="SSF103473">
    <property type="entry name" value="MFS general substrate transporter"/>
    <property type="match status" value="1"/>
</dbReference>
<dbReference type="GO" id="GO:0022857">
    <property type="term" value="F:transmembrane transporter activity"/>
    <property type="evidence" value="ECO:0007669"/>
    <property type="project" value="InterPro"/>
</dbReference>
<feature type="transmembrane region" description="Helical" evidence="7">
    <location>
        <begin position="400"/>
        <end position="423"/>
    </location>
</feature>
<dbReference type="Pfam" id="PF00854">
    <property type="entry name" value="PTR2"/>
    <property type="match status" value="1"/>
</dbReference>
<dbReference type="EnsemblMetazoa" id="Aqu2.1.12468_001">
    <property type="protein sequence ID" value="Aqu2.1.12468_001"/>
    <property type="gene ID" value="Aqu2.1.12468"/>
</dbReference>
<evidence type="ECO:0000256" key="5">
    <source>
        <dbReference type="ARBA" id="ARBA00022989"/>
    </source>
</evidence>
<keyword evidence="4" id="KW-0813">Transport</keyword>
<keyword evidence="6 7" id="KW-0472">Membrane</keyword>
<keyword evidence="5 7" id="KW-1133">Transmembrane helix</keyword>
<dbReference type="AlphaFoldDB" id="A0A1X7TD01"/>
<dbReference type="PANTHER" id="PTHR11654">
    <property type="entry name" value="OLIGOPEPTIDE TRANSPORTER-RELATED"/>
    <property type="match status" value="1"/>
</dbReference>
<feature type="transmembrane region" description="Helical" evidence="7">
    <location>
        <begin position="12"/>
        <end position="33"/>
    </location>
</feature>
<keyword evidence="4" id="KW-0571">Peptide transport</keyword>
<evidence type="ECO:0008006" key="9">
    <source>
        <dbReference type="Google" id="ProtNLM"/>
    </source>
</evidence>
<feature type="transmembrane region" description="Helical" evidence="7">
    <location>
        <begin position="39"/>
        <end position="65"/>
    </location>
</feature>
<dbReference type="InterPro" id="IPR036259">
    <property type="entry name" value="MFS_trans_sf"/>
</dbReference>
<dbReference type="InParanoid" id="A0A1X7TD01"/>
<dbReference type="InterPro" id="IPR000109">
    <property type="entry name" value="POT_fam"/>
</dbReference>
<evidence type="ECO:0000256" key="7">
    <source>
        <dbReference type="SAM" id="Phobius"/>
    </source>
</evidence>
<feature type="transmembrane region" description="Helical" evidence="7">
    <location>
        <begin position="110"/>
        <end position="130"/>
    </location>
</feature>
<dbReference type="OrthoDB" id="8904098at2759"/>
<evidence type="ECO:0000256" key="3">
    <source>
        <dbReference type="ARBA" id="ARBA00022692"/>
    </source>
</evidence>
<protein>
    <recommendedName>
        <fullName evidence="9">Major facilitator superfamily (MFS) profile domain-containing protein</fullName>
    </recommendedName>
</protein>
<feature type="transmembrane region" description="Helical" evidence="7">
    <location>
        <begin position="429"/>
        <end position="448"/>
    </location>
</feature>
<proteinExistence type="inferred from homology"/>
<sequence length="462" mass="52689">MKEEIAMALSRARVYVVPSMSFPVIMVLVWVYLMTIQYYLIMFVSGIIGKLANYIPLVCYIFYPLTGLLTDVYIGRYRAITTGIILCFISWIVTGTFYTLNSYSLLGKIWIVPGVVINYIGVIAFNANIIQYNIDQLIGGSANELSTIIYWNIAALPVAYILRDWLRLLDARLGIVTAELVLFIVIGVALSLILVSHSLFKHKLENISLIKNPIKLIVRVLCYARKHKYPENRSALTYWEEEAPSRLDLGKDKYGGPFTEEEVEDVKTFFRMLPLLIAILGFGLIANISDGICTKESLVDCIMITFIDAYPITIALLFFIYQFIIRGCFHKYIPSMLTRMGVGLLFALLGCIVQLLMQIYPPYDSLLIIQQVLFGISFFLILPTSFEFTVAQSPEHMRGMMVGLCYTSIAFGYALTSVLQHYFKNLLHYFIIVCFLQLLILIVFVILARRYKYLGDWESLIT</sequence>
<keyword evidence="3 7" id="KW-0812">Transmembrane</keyword>
<feature type="transmembrane region" description="Helical" evidence="7">
    <location>
        <begin position="174"/>
        <end position="195"/>
    </location>
</feature>
<organism evidence="8">
    <name type="scientific">Amphimedon queenslandica</name>
    <name type="common">Sponge</name>
    <dbReference type="NCBI Taxonomy" id="400682"/>
    <lineage>
        <taxon>Eukaryota</taxon>
        <taxon>Metazoa</taxon>
        <taxon>Porifera</taxon>
        <taxon>Demospongiae</taxon>
        <taxon>Heteroscleromorpha</taxon>
        <taxon>Haplosclerida</taxon>
        <taxon>Niphatidae</taxon>
        <taxon>Amphimedon</taxon>
    </lineage>
</organism>
<reference evidence="8" key="1">
    <citation type="submission" date="2017-05" db="UniProtKB">
        <authorList>
            <consortium name="EnsemblMetazoa"/>
        </authorList>
    </citation>
    <scope>IDENTIFICATION</scope>
</reference>
<dbReference type="eggNOG" id="KOG1237">
    <property type="taxonomic scope" value="Eukaryota"/>
</dbReference>
<feature type="transmembrane region" description="Helical" evidence="7">
    <location>
        <begin position="142"/>
        <end position="162"/>
    </location>
</feature>
<name>A0A1X7TD01_AMPQE</name>
<evidence type="ECO:0000256" key="6">
    <source>
        <dbReference type="ARBA" id="ARBA00023136"/>
    </source>
</evidence>
<keyword evidence="4" id="KW-0653">Protein transport</keyword>
<feature type="transmembrane region" description="Helical" evidence="7">
    <location>
        <begin position="269"/>
        <end position="289"/>
    </location>
</feature>
<evidence type="ECO:0000256" key="4">
    <source>
        <dbReference type="ARBA" id="ARBA00022856"/>
    </source>
</evidence>
<dbReference type="Gene3D" id="1.20.1250.20">
    <property type="entry name" value="MFS general substrate transporter like domains"/>
    <property type="match status" value="1"/>
</dbReference>
<feature type="transmembrane region" description="Helical" evidence="7">
    <location>
        <begin position="366"/>
        <end position="388"/>
    </location>
</feature>
<feature type="transmembrane region" description="Helical" evidence="7">
    <location>
        <begin position="341"/>
        <end position="360"/>
    </location>
</feature>
<dbReference type="GO" id="GO:0015833">
    <property type="term" value="P:peptide transport"/>
    <property type="evidence" value="ECO:0007669"/>
    <property type="project" value="UniProtKB-KW"/>
</dbReference>
<evidence type="ECO:0000256" key="1">
    <source>
        <dbReference type="ARBA" id="ARBA00004141"/>
    </source>
</evidence>
<dbReference type="GO" id="GO:0016020">
    <property type="term" value="C:membrane"/>
    <property type="evidence" value="ECO:0007669"/>
    <property type="project" value="UniProtKB-SubCell"/>
</dbReference>